<evidence type="ECO:0000313" key="2">
    <source>
        <dbReference type="EMBL" id="MPC18623.1"/>
    </source>
</evidence>
<comment type="caution">
    <text evidence="2">The sequence shown here is derived from an EMBL/GenBank/DDBJ whole genome shotgun (WGS) entry which is preliminary data.</text>
</comment>
<organism evidence="2 3">
    <name type="scientific">Portunus trituberculatus</name>
    <name type="common">Swimming crab</name>
    <name type="synonym">Neptunus trituberculatus</name>
    <dbReference type="NCBI Taxonomy" id="210409"/>
    <lineage>
        <taxon>Eukaryota</taxon>
        <taxon>Metazoa</taxon>
        <taxon>Ecdysozoa</taxon>
        <taxon>Arthropoda</taxon>
        <taxon>Crustacea</taxon>
        <taxon>Multicrustacea</taxon>
        <taxon>Malacostraca</taxon>
        <taxon>Eumalacostraca</taxon>
        <taxon>Eucarida</taxon>
        <taxon>Decapoda</taxon>
        <taxon>Pleocyemata</taxon>
        <taxon>Brachyura</taxon>
        <taxon>Eubrachyura</taxon>
        <taxon>Portunoidea</taxon>
        <taxon>Portunidae</taxon>
        <taxon>Portuninae</taxon>
        <taxon>Portunus</taxon>
    </lineage>
</organism>
<dbReference type="Proteomes" id="UP000324222">
    <property type="component" value="Unassembled WGS sequence"/>
</dbReference>
<feature type="region of interest" description="Disordered" evidence="1">
    <location>
        <begin position="84"/>
        <end position="113"/>
    </location>
</feature>
<keyword evidence="3" id="KW-1185">Reference proteome</keyword>
<evidence type="ECO:0000256" key="1">
    <source>
        <dbReference type="SAM" id="MobiDB-lite"/>
    </source>
</evidence>
<dbReference type="AlphaFoldDB" id="A0A5B7DBK2"/>
<name>A0A5B7DBK2_PORTR</name>
<dbReference type="EMBL" id="VSRR010000697">
    <property type="protein sequence ID" value="MPC18623.1"/>
    <property type="molecule type" value="Genomic_DNA"/>
</dbReference>
<evidence type="ECO:0000313" key="3">
    <source>
        <dbReference type="Proteomes" id="UP000324222"/>
    </source>
</evidence>
<feature type="region of interest" description="Disordered" evidence="1">
    <location>
        <begin position="13"/>
        <end position="37"/>
    </location>
</feature>
<sequence>MSRDCIGLVIRANTSSVPPAPHAPPDGGEGGGRGLPDPVSHYDSLILLITRGQAAVAATVAAPLISRTTATQIFERSSYITRRETYSSREETNNLLPTRFSLPANTTNTHKRL</sequence>
<reference evidence="2 3" key="1">
    <citation type="submission" date="2019-05" db="EMBL/GenBank/DDBJ databases">
        <title>Another draft genome of Portunus trituberculatus and its Hox gene families provides insights of decapod evolution.</title>
        <authorList>
            <person name="Jeong J.-H."/>
            <person name="Song I."/>
            <person name="Kim S."/>
            <person name="Choi T."/>
            <person name="Kim D."/>
            <person name="Ryu S."/>
            <person name="Kim W."/>
        </authorList>
    </citation>
    <scope>NUCLEOTIDE SEQUENCE [LARGE SCALE GENOMIC DNA]</scope>
    <source>
        <tissue evidence="2">Muscle</tissue>
    </source>
</reference>
<proteinExistence type="predicted"/>
<feature type="compositionally biased region" description="Polar residues" evidence="1">
    <location>
        <begin position="103"/>
        <end position="113"/>
    </location>
</feature>
<protein>
    <submittedName>
        <fullName evidence="2">Uncharacterized protein</fullName>
    </submittedName>
</protein>
<gene>
    <name evidence="2" type="ORF">E2C01_011511</name>
</gene>
<accession>A0A5B7DBK2</accession>